<gene>
    <name evidence="3" type="ORF">HJC23_005004</name>
</gene>
<keyword evidence="4" id="KW-1185">Reference proteome</keyword>
<dbReference type="EMBL" id="JABMIG020000046">
    <property type="protein sequence ID" value="KAL3798351.1"/>
    <property type="molecule type" value="Genomic_DNA"/>
</dbReference>
<proteinExistence type="predicted"/>
<protein>
    <recommendedName>
        <fullName evidence="5">Sulfotransferase</fullName>
    </recommendedName>
</protein>
<feature type="transmembrane region" description="Helical" evidence="2">
    <location>
        <begin position="37"/>
        <end position="56"/>
    </location>
</feature>
<dbReference type="Proteomes" id="UP001516023">
    <property type="component" value="Unassembled WGS sequence"/>
</dbReference>
<feature type="compositionally biased region" description="Polar residues" evidence="1">
    <location>
        <begin position="1"/>
        <end position="14"/>
    </location>
</feature>
<evidence type="ECO:0000256" key="1">
    <source>
        <dbReference type="SAM" id="MobiDB-lite"/>
    </source>
</evidence>
<evidence type="ECO:0000313" key="4">
    <source>
        <dbReference type="Proteomes" id="UP001516023"/>
    </source>
</evidence>
<accession>A0ABD3QFP5</accession>
<name>A0ABD3QFP5_9STRA</name>
<evidence type="ECO:0000256" key="2">
    <source>
        <dbReference type="SAM" id="Phobius"/>
    </source>
</evidence>
<keyword evidence="2" id="KW-0472">Membrane</keyword>
<evidence type="ECO:0000313" key="3">
    <source>
        <dbReference type="EMBL" id="KAL3798351.1"/>
    </source>
</evidence>
<sequence>MSSISSRTPTSARYRSSPEIGSSRPHSWISALPWEKYIFIALTALICSMLIVIITYRRDYSVRQAGTNQIDPRTIAIRDVNIPVYKNEVTEQIREEQKKNCQIIYVLGVEGATHHGFAPILEYLAKSQIDSAGIPYDVVMSSPPLKFGLFGWFKSHGNRLGFSETPPIDDPDLVRKVVADICPLDGRKHIIVEDNSFPCGQEDDIRSYRVHRDHNWLSMTPEEIANSETGKNQPTNLYAFYKAYSSYADIKFLVLHRPYLETIASHASWDNGPIIHSNIIRGFMIVLRRFLDSHIIDPTTGKQLWLLICVEKHFAKFYNFDESAVLEGRRKMLYDVAQFLDWPIKECTHCFDSWHESTKDYAVTLGRKNLQILSEHMKSLNGIWPPTGKQCRL</sequence>
<comment type="caution">
    <text evidence="3">The sequence shown here is derived from an EMBL/GenBank/DDBJ whole genome shotgun (WGS) entry which is preliminary data.</text>
</comment>
<organism evidence="3 4">
    <name type="scientific">Cyclotella cryptica</name>
    <dbReference type="NCBI Taxonomy" id="29204"/>
    <lineage>
        <taxon>Eukaryota</taxon>
        <taxon>Sar</taxon>
        <taxon>Stramenopiles</taxon>
        <taxon>Ochrophyta</taxon>
        <taxon>Bacillariophyta</taxon>
        <taxon>Coscinodiscophyceae</taxon>
        <taxon>Thalassiosirophycidae</taxon>
        <taxon>Stephanodiscales</taxon>
        <taxon>Stephanodiscaceae</taxon>
        <taxon>Cyclotella</taxon>
    </lineage>
</organism>
<dbReference type="AlphaFoldDB" id="A0ABD3QFP5"/>
<evidence type="ECO:0008006" key="5">
    <source>
        <dbReference type="Google" id="ProtNLM"/>
    </source>
</evidence>
<feature type="region of interest" description="Disordered" evidence="1">
    <location>
        <begin position="1"/>
        <end position="25"/>
    </location>
</feature>
<reference evidence="3 4" key="1">
    <citation type="journal article" date="2020" name="G3 (Bethesda)">
        <title>Improved Reference Genome for Cyclotella cryptica CCMP332, a Model for Cell Wall Morphogenesis, Salinity Adaptation, and Lipid Production in Diatoms (Bacillariophyta).</title>
        <authorList>
            <person name="Roberts W.R."/>
            <person name="Downey K.M."/>
            <person name="Ruck E.C."/>
            <person name="Traller J.C."/>
            <person name="Alverson A.J."/>
        </authorList>
    </citation>
    <scope>NUCLEOTIDE SEQUENCE [LARGE SCALE GENOMIC DNA]</scope>
    <source>
        <strain evidence="3 4">CCMP332</strain>
    </source>
</reference>
<keyword evidence="2" id="KW-1133">Transmembrane helix</keyword>
<keyword evidence="2" id="KW-0812">Transmembrane</keyword>